<dbReference type="RefSeq" id="WP_413259597.1">
    <property type="nucleotide sequence ID" value="NZ_JBHFNS010000084.1"/>
</dbReference>
<evidence type="ECO:0000313" key="3">
    <source>
        <dbReference type="Proteomes" id="UP001576776"/>
    </source>
</evidence>
<dbReference type="Gene3D" id="3.30.70.2970">
    <property type="entry name" value="Protein of unknown function (DUF541), domain 2"/>
    <property type="match status" value="1"/>
</dbReference>
<evidence type="ECO:0000256" key="1">
    <source>
        <dbReference type="SAM" id="Phobius"/>
    </source>
</evidence>
<sequence length="274" mass="29602">MLSAYRNLQNKKPKEERVKVKLSACLGVKFNQILLTIPIALALGLLGIFIDDLVVAQEQKQIPSQLIRTITVTGRGVESIPATIAQVSLGVEAQGKTAQEVQQEVARRSTAVVELLRSRNVEKLQTTGIRLNPNYSYQNNVQRLVGYTAVNTVSFRIDTQRVGNLLDEAVKAGATRIDGISFVAADSAIAKAQEQALQEATQDAQRQANAVLATLNLKPEQVVNIQVNGAAAPPPPPIPLAAAPPTDKLENRFSIPVIGGEQQVEASVTLQIRY</sequence>
<proteinExistence type="predicted"/>
<dbReference type="Proteomes" id="UP001576776">
    <property type="component" value="Unassembled WGS sequence"/>
</dbReference>
<organism evidence="2 3">
    <name type="scientific">Floridaenema fluviatile BLCC-F154</name>
    <dbReference type="NCBI Taxonomy" id="3153640"/>
    <lineage>
        <taxon>Bacteria</taxon>
        <taxon>Bacillati</taxon>
        <taxon>Cyanobacteriota</taxon>
        <taxon>Cyanophyceae</taxon>
        <taxon>Oscillatoriophycideae</taxon>
        <taxon>Aerosakkonematales</taxon>
        <taxon>Aerosakkonemataceae</taxon>
        <taxon>Floridanema</taxon>
        <taxon>Floridanema fluviatile</taxon>
    </lineage>
</organism>
<dbReference type="Pfam" id="PF04402">
    <property type="entry name" value="SIMPL"/>
    <property type="match status" value="1"/>
</dbReference>
<keyword evidence="3" id="KW-1185">Reference proteome</keyword>
<accession>A0ABV4YJ47</accession>
<evidence type="ECO:0000313" key="2">
    <source>
        <dbReference type="EMBL" id="MFB2938113.1"/>
    </source>
</evidence>
<name>A0ABV4YJ47_9CYAN</name>
<dbReference type="PANTHER" id="PTHR34387">
    <property type="entry name" value="SLR1258 PROTEIN"/>
    <property type="match status" value="1"/>
</dbReference>
<dbReference type="EMBL" id="JBHFNS010000084">
    <property type="protein sequence ID" value="MFB2938113.1"/>
    <property type="molecule type" value="Genomic_DNA"/>
</dbReference>
<feature type="transmembrane region" description="Helical" evidence="1">
    <location>
        <begin position="20"/>
        <end position="50"/>
    </location>
</feature>
<dbReference type="PANTHER" id="PTHR34387:SF1">
    <property type="entry name" value="PERIPLASMIC IMMUNOGENIC PROTEIN"/>
    <property type="match status" value="1"/>
</dbReference>
<reference evidence="2 3" key="1">
    <citation type="submission" date="2024-09" db="EMBL/GenBank/DDBJ databases">
        <title>Floridaenema gen nov. (Aerosakkonemataceae, Aerosakkonematales ord. nov., Cyanobacteria) from benthic tropical and subtropical fresh waters, with the description of four new species.</title>
        <authorList>
            <person name="Moretto J.A."/>
            <person name="Berthold D.E."/>
            <person name="Lefler F.W."/>
            <person name="Huang I.-S."/>
            <person name="Laughinghouse H. IV."/>
        </authorList>
    </citation>
    <scope>NUCLEOTIDE SEQUENCE [LARGE SCALE GENOMIC DNA]</scope>
    <source>
        <strain evidence="2 3">BLCC-F154</strain>
    </source>
</reference>
<gene>
    <name evidence="2" type="ORF">ACE1B6_22940</name>
</gene>
<dbReference type="InterPro" id="IPR007497">
    <property type="entry name" value="SIMPL/DUF541"/>
</dbReference>
<keyword evidence="1" id="KW-1133">Transmembrane helix</keyword>
<dbReference type="Gene3D" id="3.30.110.170">
    <property type="entry name" value="Protein of unknown function (DUF541), domain 1"/>
    <property type="match status" value="1"/>
</dbReference>
<keyword evidence="1" id="KW-0472">Membrane</keyword>
<dbReference type="InterPro" id="IPR052022">
    <property type="entry name" value="26kDa_periplasmic_antigen"/>
</dbReference>
<protein>
    <submittedName>
        <fullName evidence="2">SIMPL domain-containing protein</fullName>
    </submittedName>
</protein>
<keyword evidence="1" id="KW-0812">Transmembrane</keyword>
<comment type="caution">
    <text evidence="2">The sequence shown here is derived from an EMBL/GenBank/DDBJ whole genome shotgun (WGS) entry which is preliminary data.</text>
</comment>